<keyword evidence="1" id="KW-0812">Transmembrane</keyword>
<keyword evidence="1" id="KW-1133">Transmembrane helix</keyword>
<name>A0AAW9R581_9GAMM</name>
<dbReference type="EMBL" id="JBBDHC010000019">
    <property type="protein sequence ID" value="MEJ1250425.1"/>
    <property type="molecule type" value="Genomic_DNA"/>
</dbReference>
<proteinExistence type="predicted"/>
<keyword evidence="3" id="KW-1185">Reference proteome</keyword>
<evidence type="ECO:0000313" key="3">
    <source>
        <dbReference type="Proteomes" id="UP001364472"/>
    </source>
</evidence>
<dbReference type="Proteomes" id="UP001364472">
    <property type="component" value="Unassembled WGS sequence"/>
</dbReference>
<dbReference type="RefSeq" id="WP_337336126.1">
    <property type="nucleotide sequence ID" value="NZ_JBBDHC010000019.1"/>
</dbReference>
<keyword evidence="1" id="KW-0472">Membrane</keyword>
<evidence type="ECO:0000256" key="1">
    <source>
        <dbReference type="SAM" id="Phobius"/>
    </source>
</evidence>
<accession>A0AAW9R581</accession>
<organism evidence="2 3">
    <name type="scientific">Denitratimonas tolerans</name>
    <dbReference type="NCBI Taxonomy" id="1338420"/>
    <lineage>
        <taxon>Bacteria</taxon>
        <taxon>Pseudomonadati</taxon>
        <taxon>Pseudomonadota</taxon>
        <taxon>Gammaproteobacteria</taxon>
        <taxon>Lysobacterales</taxon>
        <taxon>Lysobacteraceae</taxon>
        <taxon>Denitratimonas</taxon>
    </lineage>
</organism>
<reference evidence="2 3" key="1">
    <citation type="journal article" date="2016" name="Antonie Van Leeuwenhoek">
        <title>Denitratimonas tolerans gen. nov., sp. nov., a denitrifying bacterium isolated from a bioreactor for tannery wastewater treatment.</title>
        <authorList>
            <person name="Han S.I."/>
            <person name="Kim J.O."/>
            <person name="Lee Y.R."/>
            <person name="Ekpeghere K.I."/>
            <person name="Koh S.C."/>
            <person name="Whang K.S."/>
        </authorList>
    </citation>
    <scope>NUCLEOTIDE SEQUENCE [LARGE SCALE GENOMIC DNA]</scope>
    <source>
        <strain evidence="2 3">KACC 17565</strain>
    </source>
</reference>
<protein>
    <submittedName>
        <fullName evidence="2">Uncharacterized protein</fullName>
    </submittedName>
</protein>
<feature type="transmembrane region" description="Helical" evidence="1">
    <location>
        <begin position="20"/>
        <end position="48"/>
    </location>
</feature>
<comment type="caution">
    <text evidence="2">The sequence shown here is derived from an EMBL/GenBank/DDBJ whole genome shotgun (WGS) entry which is preliminary data.</text>
</comment>
<evidence type="ECO:0000313" key="2">
    <source>
        <dbReference type="EMBL" id="MEJ1250425.1"/>
    </source>
</evidence>
<dbReference type="AlphaFoldDB" id="A0AAW9R581"/>
<sequence>MRPLFFSFQPPRHPMARFALGLTGLVLLGFFGLIGLLIAAVVLAAYAIRRLWLRLSGTRPAPGRPLDPNVIEGEFRVVERSRLPR</sequence>
<gene>
    <name evidence="2" type="ORF">WB794_12155</name>
</gene>